<reference evidence="5" key="1">
    <citation type="journal article" date="2014" name="Genome Announc.">
        <title>Draft genome sequence of the plant-pathogenic soil fungus Rhizoctonia solani anastomosis group 3 strain Rhs1AP.</title>
        <authorList>
            <person name="Cubeta M.A."/>
            <person name="Thomas E."/>
            <person name="Dean R.A."/>
            <person name="Jabaji S."/>
            <person name="Neate S.M."/>
            <person name="Tavantzis S."/>
            <person name="Toda T."/>
            <person name="Vilgalys R."/>
            <person name="Bharathan N."/>
            <person name="Fedorova-Abrams N."/>
            <person name="Pakala S.B."/>
            <person name="Pakala S.M."/>
            <person name="Zafar N."/>
            <person name="Joardar V."/>
            <person name="Losada L."/>
            <person name="Nierman W.C."/>
        </authorList>
    </citation>
    <scope>NUCLEOTIDE SEQUENCE [LARGE SCALE GENOMIC DNA]</scope>
    <source>
        <strain evidence="5">AG-3</strain>
    </source>
</reference>
<dbReference type="PANTHER" id="PTHR10366">
    <property type="entry name" value="NAD DEPENDENT EPIMERASE/DEHYDRATASE"/>
    <property type="match status" value="1"/>
</dbReference>
<dbReference type="AlphaFoldDB" id="X8J4D2"/>
<dbReference type="SUPFAM" id="SSF51735">
    <property type="entry name" value="NAD(P)-binding Rossmann-fold domains"/>
    <property type="match status" value="1"/>
</dbReference>
<evidence type="ECO:0000256" key="2">
    <source>
        <dbReference type="ARBA" id="ARBA00023445"/>
    </source>
</evidence>
<dbReference type="Proteomes" id="UP000030108">
    <property type="component" value="Unassembled WGS sequence"/>
</dbReference>
<comment type="similarity">
    <text evidence="2">Belongs to the NAD(P)-dependent epimerase/dehydratase family. Dihydroflavonol-4-reductase subfamily.</text>
</comment>
<proteinExistence type="inferred from homology"/>
<evidence type="ECO:0000259" key="3">
    <source>
        <dbReference type="Pfam" id="PF01370"/>
    </source>
</evidence>
<organism evidence="4 5">
    <name type="scientific">Rhizoctonia solani AG-3 Rhs1AP</name>
    <dbReference type="NCBI Taxonomy" id="1086054"/>
    <lineage>
        <taxon>Eukaryota</taxon>
        <taxon>Fungi</taxon>
        <taxon>Dikarya</taxon>
        <taxon>Basidiomycota</taxon>
        <taxon>Agaricomycotina</taxon>
        <taxon>Agaricomycetes</taxon>
        <taxon>Cantharellales</taxon>
        <taxon>Ceratobasidiaceae</taxon>
        <taxon>Rhizoctonia</taxon>
    </lineage>
</organism>
<evidence type="ECO:0000313" key="5">
    <source>
        <dbReference type="Proteomes" id="UP000030108"/>
    </source>
</evidence>
<name>X8J4D2_9AGAM</name>
<evidence type="ECO:0000256" key="1">
    <source>
        <dbReference type="ARBA" id="ARBA00023002"/>
    </source>
</evidence>
<protein>
    <submittedName>
        <fullName evidence="4">GRE2-methylglyoxal reductase (NADPH-dependent), related protein</fullName>
    </submittedName>
</protein>
<comment type="caution">
    <text evidence="4">The sequence shown here is derived from an EMBL/GenBank/DDBJ whole genome shotgun (WGS) entry which is preliminary data.</text>
</comment>
<feature type="domain" description="NAD-dependent epimerase/dehydratase" evidence="3">
    <location>
        <begin position="10"/>
        <end position="93"/>
    </location>
</feature>
<dbReference type="GO" id="GO:0016616">
    <property type="term" value="F:oxidoreductase activity, acting on the CH-OH group of donors, NAD or NADP as acceptor"/>
    <property type="evidence" value="ECO:0007669"/>
    <property type="project" value="TreeGrafter"/>
</dbReference>
<dbReference type="InterPro" id="IPR001509">
    <property type="entry name" value="Epimerase_deHydtase"/>
</dbReference>
<evidence type="ECO:0000313" key="4">
    <source>
        <dbReference type="EMBL" id="EUC56792.1"/>
    </source>
</evidence>
<keyword evidence="1" id="KW-0560">Oxidoreductase</keyword>
<dbReference type="InterPro" id="IPR050425">
    <property type="entry name" value="NAD(P)_dehydrat-like"/>
</dbReference>
<gene>
    <name evidence="4" type="ORF">RSOL_198110</name>
</gene>
<dbReference type="OrthoDB" id="2735536at2759"/>
<dbReference type="Gene3D" id="3.40.50.720">
    <property type="entry name" value="NAD(P)-binding Rossmann-like Domain"/>
    <property type="match status" value="1"/>
</dbReference>
<sequence>MPPVIAPGKILVTGVNGFLGAHIARDLLKRGFSVVGTVRSPAKGDEISRYFSQYGEKFSYTTVKELDQPGAFDEIISTGKFDGVAHTAAPVPSGQSIVSVGSLMGARVHSPTVKRVVYTSGGLAASQPDPNTKYLLPKAHWNDSLVKLVEEKGDTATDFERYGASKAVSEKAAWNYVADNKDEIDFDLVTVLPTAVCA</sequence>
<accession>X8J4D2</accession>
<dbReference type="InterPro" id="IPR036291">
    <property type="entry name" value="NAD(P)-bd_dom_sf"/>
</dbReference>
<dbReference type="EMBL" id="JATN01000322">
    <property type="protein sequence ID" value="EUC56792.1"/>
    <property type="molecule type" value="Genomic_DNA"/>
</dbReference>
<dbReference type="PANTHER" id="PTHR10366:SF562">
    <property type="entry name" value="ALDEHYDE REDUCTASE II (AFU_ORTHOLOGUE AFUA_1G11360)"/>
    <property type="match status" value="1"/>
</dbReference>
<dbReference type="Pfam" id="PF01370">
    <property type="entry name" value="Epimerase"/>
    <property type="match status" value="1"/>
</dbReference>